<protein>
    <submittedName>
        <fullName evidence="5">GNAT family N-acetyltransferase</fullName>
    </submittedName>
</protein>
<dbReference type="SUPFAM" id="SSF55729">
    <property type="entry name" value="Acyl-CoA N-acyltransferases (Nat)"/>
    <property type="match status" value="1"/>
</dbReference>
<evidence type="ECO:0000259" key="4">
    <source>
        <dbReference type="PROSITE" id="PS51186"/>
    </source>
</evidence>
<gene>
    <name evidence="5" type="ORF">AB0I48_15365</name>
</gene>
<dbReference type="InterPro" id="IPR000182">
    <property type="entry name" value="GNAT_dom"/>
</dbReference>
<keyword evidence="6" id="KW-1185">Reference proteome</keyword>
<dbReference type="InterPro" id="IPR050832">
    <property type="entry name" value="Bact_Acetyltransf"/>
</dbReference>
<evidence type="ECO:0000256" key="3">
    <source>
        <dbReference type="SAM" id="MobiDB-lite"/>
    </source>
</evidence>
<sequence>MAKMEQELFADLAYPDHVLRQLFDLHGSHWVVADSEGVILGYAVVGIDSNRCAWVMGLGVAGASRGLGLGHDLLERAMENCRAARVERVRITVRPDNTAAAELYRRAGFDRIGYEENYFGTGDPRDILERRLGNRRPRWGGPEADDPRWIKHPPWPLS</sequence>
<dbReference type="CDD" id="cd04301">
    <property type="entry name" value="NAT_SF"/>
    <property type="match status" value="1"/>
</dbReference>
<reference evidence="5 6" key="1">
    <citation type="submission" date="2024-06" db="EMBL/GenBank/DDBJ databases">
        <title>The Natural Products Discovery Center: Release of the First 8490 Sequenced Strains for Exploring Actinobacteria Biosynthetic Diversity.</title>
        <authorList>
            <person name="Kalkreuter E."/>
            <person name="Kautsar S.A."/>
            <person name="Yang D."/>
            <person name="Bader C.D."/>
            <person name="Teijaro C.N."/>
            <person name="Fluegel L."/>
            <person name="Davis C.M."/>
            <person name="Simpson J.R."/>
            <person name="Lauterbach L."/>
            <person name="Steele A.D."/>
            <person name="Gui C."/>
            <person name="Meng S."/>
            <person name="Li G."/>
            <person name="Viehrig K."/>
            <person name="Ye F."/>
            <person name="Su P."/>
            <person name="Kiefer A.F."/>
            <person name="Nichols A."/>
            <person name="Cepeda A.J."/>
            <person name="Yan W."/>
            <person name="Fan B."/>
            <person name="Jiang Y."/>
            <person name="Adhikari A."/>
            <person name="Zheng C.-J."/>
            <person name="Schuster L."/>
            <person name="Cowan T.M."/>
            <person name="Smanski M.J."/>
            <person name="Chevrette M.G."/>
            <person name="De Carvalho L.P.S."/>
            <person name="Shen B."/>
        </authorList>
    </citation>
    <scope>NUCLEOTIDE SEQUENCE [LARGE SCALE GENOMIC DNA]</scope>
    <source>
        <strain evidence="5 6">NPDC050403</strain>
    </source>
</reference>
<name>A0ABV3FU26_9NOCA</name>
<evidence type="ECO:0000256" key="2">
    <source>
        <dbReference type="ARBA" id="ARBA00023315"/>
    </source>
</evidence>
<feature type="domain" description="N-acetyltransferase" evidence="4">
    <location>
        <begin position="1"/>
        <end position="134"/>
    </location>
</feature>
<dbReference type="Proteomes" id="UP001551695">
    <property type="component" value="Unassembled WGS sequence"/>
</dbReference>
<organism evidence="5 6">
    <name type="scientific">Nocardia aurea</name>
    <dbReference type="NCBI Taxonomy" id="2144174"/>
    <lineage>
        <taxon>Bacteria</taxon>
        <taxon>Bacillati</taxon>
        <taxon>Actinomycetota</taxon>
        <taxon>Actinomycetes</taxon>
        <taxon>Mycobacteriales</taxon>
        <taxon>Nocardiaceae</taxon>
        <taxon>Nocardia</taxon>
    </lineage>
</organism>
<dbReference type="Gene3D" id="3.40.630.30">
    <property type="match status" value="1"/>
</dbReference>
<dbReference type="RefSeq" id="WP_355084567.1">
    <property type="nucleotide sequence ID" value="NZ_JBEXKW010000010.1"/>
</dbReference>
<proteinExistence type="predicted"/>
<dbReference type="EMBL" id="JBFAKC010000006">
    <property type="protein sequence ID" value="MEV0708937.1"/>
    <property type="molecule type" value="Genomic_DNA"/>
</dbReference>
<keyword evidence="2" id="KW-0012">Acyltransferase</keyword>
<comment type="caution">
    <text evidence="5">The sequence shown here is derived from an EMBL/GenBank/DDBJ whole genome shotgun (WGS) entry which is preliminary data.</text>
</comment>
<dbReference type="PANTHER" id="PTHR43877">
    <property type="entry name" value="AMINOALKYLPHOSPHONATE N-ACETYLTRANSFERASE-RELATED-RELATED"/>
    <property type="match status" value="1"/>
</dbReference>
<dbReference type="Pfam" id="PF00583">
    <property type="entry name" value="Acetyltransf_1"/>
    <property type="match status" value="1"/>
</dbReference>
<feature type="region of interest" description="Disordered" evidence="3">
    <location>
        <begin position="134"/>
        <end position="158"/>
    </location>
</feature>
<evidence type="ECO:0000313" key="5">
    <source>
        <dbReference type="EMBL" id="MEV0708937.1"/>
    </source>
</evidence>
<evidence type="ECO:0000256" key="1">
    <source>
        <dbReference type="ARBA" id="ARBA00022679"/>
    </source>
</evidence>
<keyword evidence="1" id="KW-0808">Transferase</keyword>
<evidence type="ECO:0000313" key="6">
    <source>
        <dbReference type="Proteomes" id="UP001551695"/>
    </source>
</evidence>
<accession>A0ABV3FU26</accession>
<dbReference type="InterPro" id="IPR016181">
    <property type="entry name" value="Acyl_CoA_acyltransferase"/>
</dbReference>
<dbReference type="PROSITE" id="PS51186">
    <property type="entry name" value="GNAT"/>
    <property type="match status" value="1"/>
</dbReference>